<evidence type="ECO:0000313" key="1">
    <source>
        <dbReference type="EMBL" id="KIO32909.1"/>
    </source>
</evidence>
<evidence type="ECO:0000313" key="2">
    <source>
        <dbReference type="Proteomes" id="UP000054248"/>
    </source>
</evidence>
<accession>A0A0C3QVX2</accession>
<keyword evidence="2" id="KW-1185">Reference proteome</keyword>
<dbReference type="EMBL" id="KN822951">
    <property type="protein sequence ID" value="KIO32909.1"/>
    <property type="molecule type" value="Genomic_DNA"/>
</dbReference>
<sequence length="227" mass="25409">MSSLKYFAIPTTDTHGDQEREWYFLLDFDCHYTDLNGKTQLLPRIEPTKEAFLSTMEMASQNGSSGLVYYGGHGERGLPGSGELVYLDKKILYKEIVKDASGPIQTYLLCKDAQRISSEEFFSRLPDSPPPECVLTIVFDVVVTAARVGELAGTVLPPPGRPTAVLHGALTWFMVSWISKHPEADAVNVAQRLKYICAYKQHPRISARHPFTGPFQLLLRAWASFNQ</sequence>
<name>A0A0C3QVX2_9AGAM</name>
<reference evidence="1 2" key="1">
    <citation type="submission" date="2014-04" db="EMBL/GenBank/DDBJ databases">
        <authorList>
            <consortium name="DOE Joint Genome Institute"/>
            <person name="Kuo A."/>
            <person name="Girlanda M."/>
            <person name="Perotto S."/>
            <person name="Kohler A."/>
            <person name="Nagy L.G."/>
            <person name="Floudas D."/>
            <person name="Copeland A."/>
            <person name="Barry K.W."/>
            <person name="Cichocki N."/>
            <person name="Veneault-Fourrey C."/>
            <person name="LaButti K."/>
            <person name="Lindquist E.A."/>
            <person name="Lipzen A."/>
            <person name="Lundell T."/>
            <person name="Morin E."/>
            <person name="Murat C."/>
            <person name="Sun H."/>
            <person name="Tunlid A."/>
            <person name="Henrissat B."/>
            <person name="Grigoriev I.V."/>
            <person name="Hibbett D.S."/>
            <person name="Martin F."/>
            <person name="Nordberg H.P."/>
            <person name="Cantor M.N."/>
            <person name="Hua S.X."/>
        </authorList>
    </citation>
    <scope>NUCLEOTIDE SEQUENCE [LARGE SCALE GENOMIC DNA]</scope>
    <source>
        <strain evidence="1 2">MUT 4182</strain>
    </source>
</reference>
<dbReference type="OrthoDB" id="3291564at2759"/>
<protein>
    <submittedName>
        <fullName evidence="1">Uncharacterized protein</fullName>
    </submittedName>
</protein>
<reference evidence="2" key="2">
    <citation type="submission" date="2015-01" db="EMBL/GenBank/DDBJ databases">
        <title>Evolutionary Origins and Diversification of the Mycorrhizal Mutualists.</title>
        <authorList>
            <consortium name="DOE Joint Genome Institute"/>
            <consortium name="Mycorrhizal Genomics Consortium"/>
            <person name="Kohler A."/>
            <person name="Kuo A."/>
            <person name="Nagy L.G."/>
            <person name="Floudas D."/>
            <person name="Copeland A."/>
            <person name="Barry K.W."/>
            <person name="Cichocki N."/>
            <person name="Veneault-Fourrey C."/>
            <person name="LaButti K."/>
            <person name="Lindquist E.A."/>
            <person name="Lipzen A."/>
            <person name="Lundell T."/>
            <person name="Morin E."/>
            <person name="Murat C."/>
            <person name="Riley R."/>
            <person name="Ohm R."/>
            <person name="Sun H."/>
            <person name="Tunlid A."/>
            <person name="Henrissat B."/>
            <person name="Grigoriev I.V."/>
            <person name="Hibbett D.S."/>
            <person name="Martin F."/>
        </authorList>
    </citation>
    <scope>NUCLEOTIDE SEQUENCE [LARGE SCALE GENOMIC DNA]</scope>
    <source>
        <strain evidence="2">MUT 4182</strain>
    </source>
</reference>
<dbReference type="AlphaFoldDB" id="A0A0C3QVX2"/>
<dbReference type="HOGENOM" id="CLU_074894_1_0_1"/>
<gene>
    <name evidence="1" type="ORF">M407DRAFT_4173</name>
</gene>
<organism evidence="1 2">
    <name type="scientific">Tulasnella calospora MUT 4182</name>
    <dbReference type="NCBI Taxonomy" id="1051891"/>
    <lineage>
        <taxon>Eukaryota</taxon>
        <taxon>Fungi</taxon>
        <taxon>Dikarya</taxon>
        <taxon>Basidiomycota</taxon>
        <taxon>Agaricomycotina</taxon>
        <taxon>Agaricomycetes</taxon>
        <taxon>Cantharellales</taxon>
        <taxon>Tulasnellaceae</taxon>
        <taxon>Tulasnella</taxon>
    </lineage>
</organism>
<dbReference type="Proteomes" id="UP000054248">
    <property type="component" value="Unassembled WGS sequence"/>
</dbReference>
<proteinExistence type="predicted"/>